<keyword evidence="6" id="KW-1185">Reference proteome</keyword>
<evidence type="ECO:0000259" key="4">
    <source>
        <dbReference type="Pfam" id="PF13205"/>
    </source>
</evidence>
<feature type="signal peptide" evidence="3">
    <location>
        <begin position="1"/>
        <end position="28"/>
    </location>
</feature>
<evidence type="ECO:0000313" key="6">
    <source>
        <dbReference type="Proteomes" id="UP001193389"/>
    </source>
</evidence>
<keyword evidence="1 3" id="KW-0732">Signal</keyword>
<reference evidence="5" key="1">
    <citation type="journal article" date="2020" name="Int. J. Syst. Evol. Microbiol.">
        <title>Aquipluma nitroreducens gen. nov. sp. nov., a novel facultatively anaerobic bacterium isolated from a freshwater lake.</title>
        <authorList>
            <person name="Watanabe M."/>
            <person name="Kojima H."/>
            <person name="Fukui M."/>
        </authorList>
    </citation>
    <scope>NUCLEOTIDE SEQUENCE</scope>
    <source>
        <strain evidence="5">MeG22</strain>
    </source>
</reference>
<proteinExistence type="predicted"/>
<gene>
    <name evidence="5" type="ORF">AQPE_0315</name>
</gene>
<dbReference type="EMBL" id="AP018694">
    <property type="protein sequence ID" value="BBE16178.1"/>
    <property type="molecule type" value="Genomic_DNA"/>
</dbReference>
<dbReference type="Proteomes" id="UP001193389">
    <property type="component" value="Chromosome"/>
</dbReference>
<evidence type="ECO:0000256" key="2">
    <source>
        <dbReference type="SAM" id="MobiDB-lite"/>
    </source>
</evidence>
<dbReference type="InterPro" id="IPR029058">
    <property type="entry name" value="AB_hydrolase_fold"/>
</dbReference>
<dbReference type="KEGG" id="anf:AQPE_0315"/>
<protein>
    <recommendedName>
        <fullName evidence="4">SbsA Ig-like domain-containing protein</fullName>
    </recommendedName>
</protein>
<evidence type="ECO:0000256" key="3">
    <source>
        <dbReference type="SAM" id="SignalP"/>
    </source>
</evidence>
<dbReference type="AlphaFoldDB" id="A0A5K7S3M6"/>
<evidence type="ECO:0000256" key="1">
    <source>
        <dbReference type="ARBA" id="ARBA00022729"/>
    </source>
</evidence>
<dbReference type="InterPro" id="IPR032812">
    <property type="entry name" value="SbsA_Ig"/>
</dbReference>
<name>A0A5K7S3M6_9BACT</name>
<feature type="region of interest" description="Disordered" evidence="2">
    <location>
        <begin position="334"/>
        <end position="356"/>
    </location>
</feature>
<sequence>MKNNMKKFLRVAAIAAYIMTNAVCQMFAGDPPDLNQYLKKATTWKFTTLNKDVPVNIYFGGGKIGSEGDEVIIYMKNIAWERIGQESDLSILSDYLSKNFIVITIDFGNDKLAISPNFDKDLFQIFRAIYGYKTESLLTGLNLIAKEFRCFFLPEGYRVDTNLVYWDIQKYGAYGTLDYILKSYNEDIVPKLPGLKPAKFPKDMVDRFGKPFDFTVKMDIVYPSQAKKKIPTVVYSAWQAARNPNGEPIGYLPHFAGFTTRGYAYVIMGHCYNPCVVHFFHYLKFSLDEWDGFACYTAAMRYLNKYSDMYSLDTKHIGMLGNSKGEYAVTRLSDPHHEGGKEIKPFKGYPEGSPEPQPWEGYPSDIAVGYQSMGMGLFETQYITKDYAPTIVACGENEQDMISKKAHPAFVKRLEEYDDNYINLFMEGLGHIVAHGYDKKLGVDRYQLVHDFFDRYLKVEDKIPPAVLLVSPCDSMENVSPDAKIVIDLAPVIDSESIFSGKGIVIKKTKSNKMVEGDWKASHGGTRYCFTPSHVLNKDEQYSIAITTKVKDTAGTHLAHEKTTYFKVTAE</sequence>
<feature type="domain" description="SbsA Ig-like" evidence="4">
    <location>
        <begin position="461"/>
        <end position="566"/>
    </location>
</feature>
<evidence type="ECO:0000313" key="5">
    <source>
        <dbReference type="EMBL" id="BBE16178.1"/>
    </source>
</evidence>
<dbReference type="Pfam" id="PF13205">
    <property type="entry name" value="Big_5"/>
    <property type="match status" value="1"/>
</dbReference>
<organism evidence="5 6">
    <name type="scientific">Aquipluma nitroreducens</name>
    <dbReference type="NCBI Taxonomy" id="2010828"/>
    <lineage>
        <taxon>Bacteria</taxon>
        <taxon>Pseudomonadati</taxon>
        <taxon>Bacteroidota</taxon>
        <taxon>Bacteroidia</taxon>
        <taxon>Marinilabiliales</taxon>
        <taxon>Prolixibacteraceae</taxon>
        <taxon>Aquipluma</taxon>
    </lineage>
</organism>
<dbReference type="RefSeq" id="WP_318349277.1">
    <property type="nucleotide sequence ID" value="NZ_AP018694.1"/>
</dbReference>
<feature type="compositionally biased region" description="Basic and acidic residues" evidence="2">
    <location>
        <begin position="334"/>
        <end position="345"/>
    </location>
</feature>
<dbReference type="Gene3D" id="3.40.50.1820">
    <property type="entry name" value="alpha/beta hydrolase"/>
    <property type="match status" value="1"/>
</dbReference>
<dbReference type="SUPFAM" id="SSF53474">
    <property type="entry name" value="alpha/beta-Hydrolases"/>
    <property type="match status" value="1"/>
</dbReference>
<accession>A0A5K7S3M6</accession>
<feature type="chain" id="PRO_5024330850" description="SbsA Ig-like domain-containing protein" evidence="3">
    <location>
        <begin position="29"/>
        <end position="571"/>
    </location>
</feature>